<evidence type="ECO:0000256" key="1">
    <source>
        <dbReference type="SAM" id="MobiDB-lite"/>
    </source>
</evidence>
<feature type="transmembrane region" description="Helical" evidence="2">
    <location>
        <begin position="139"/>
        <end position="162"/>
    </location>
</feature>
<dbReference type="Pfam" id="PF20152">
    <property type="entry name" value="DUF6534"/>
    <property type="match status" value="1"/>
</dbReference>
<sequence>MVQTYDYFCTDALADDVIYLKVLVWFAFVVDQVRSMAVTASAWQSLVVAWGNPSNFLGKVIFPVMTVPLTGLESCVVQIFFSWRIWTLRNDSKVCRLIAVLISLIALLQLSAAVVRGVVCAQPPSTARRPYNMEITAKLWLAGTFICDFIIVATMTCLLFQAKLESSFNATRRVVDRLIIVTLETGAITLTATLVQLIFYFRYPPNSLQQVGVMYILGGLYSNVLLSILNGRKRARRQLAETSHNFSLHFTDQSLPPPRSSSSHQDGLQSK</sequence>
<protein>
    <recommendedName>
        <fullName evidence="3">DUF6534 domain-containing protein</fullName>
    </recommendedName>
</protein>
<reference evidence="5" key="2">
    <citation type="submission" date="2015-01" db="EMBL/GenBank/DDBJ databases">
        <title>Evolutionary Origins and Diversification of the Mycorrhizal Mutualists.</title>
        <authorList>
            <consortium name="DOE Joint Genome Institute"/>
            <consortium name="Mycorrhizal Genomics Consortium"/>
            <person name="Kohler A."/>
            <person name="Kuo A."/>
            <person name="Nagy L.G."/>
            <person name="Floudas D."/>
            <person name="Copeland A."/>
            <person name="Barry K.W."/>
            <person name="Cichocki N."/>
            <person name="Veneault-Fourrey C."/>
            <person name="LaButti K."/>
            <person name="Lindquist E.A."/>
            <person name="Lipzen A."/>
            <person name="Lundell T."/>
            <person name="Morin E."/>
            <person name="Murat C."/>
            <person name="Riley R."/>
            <person name="Ohm R."/>
            <person name="Sun H."/>
            <person name="Tunlid A."/>
            <person name="Henrissat B."/>
            <person name="Grigoriev I.V."/>
            <person name="Hibbett D.S."/>
            <person name="Martin F."/>
        </authorList>
    </citation>
    <scope>NUCLEOTIDE SEQUENCE [LARGE SCALE GENOMIC DNA]</scope>
    <source>
        <strain evidence="5">LaAM-08-1</strain>
    </source>
</reference>
<dbReference type="PANTHER" id="PTHR40465:SF1">
    <property type="entry name" value="DUF6534 DOMAIN-CONTAINING PROTEIN"/>
    <property type="match status" value="1"/>
</dbReference>
<feature type="transmembrane region" description="Helical" evidence="2">
    <location>
        <begin position="211"/>
        <end position="229"/>
    </location>
</feature>
<gene>
    <name evidence="4" type="ORF">K443DRAFT_676543</name>
</gene>
<dbReference type="EMBL" id="KN838577">
    <property type="protein sequence ID" value="KIK03715.1"/>
    <property type="molecule type" value="Genomic_DNA"/>
</dbReference>
<name>A0A0C9WVV9_9AGAR</name>
<evidence type="ECO:0000313" key="4">
    <source>
        <dbReference type="EMBL" id="KIK03715.1"/>
    </source>
</evidence>
<evidence type="ECO:0000313" key="5">
    <source>
        <dbReference type="Proteomes" id="UP000054477"/>
    </source>
</evidence>
<feature type="transmembrane region" description="Helical" evidence="2">
    <location>
        <begin position="95"/>
        <end position="119"/>
    </location>
</feature>
<dbReference type="PANTHER" id="PTHR40465">
    <property type="entry name" value="CHROMOSOME 1, WHOLE GENOME SHOTGUN SEQUENCE"/>
    <property type="match status" value="1"/>
</dbReference>
<feature type="transmembrane region" description="Helical" evidence="2">
    <location>
        <begin position="174"/>
        <end position="199"/>
    </location>
</feature>
<feature type="region of interest" description="Disordered" evidence="1">
    <location>
        <begin position="249"/>
        <end position="271"/>
    </location>
</feature>
<feature type="domain" description="DUF6534" evidence="3">
    <location>
        <begin position="145"/>
        <end position="234"/>
    </location>
</feature>
<keyword evidence="2" id="KW-0812">Transmembrane</keyword>
<dbReference type="HOGENOM" id="CLU_046025_2_1_1"/>
<dbReference type="STRING" id="1095629.A0A0C9WVV9"/>
<keyword evidence="5" id="KW-1185">Reference proteome</keyword>
<evidence type="ECO:0000259" key="3">
    <source>
        <dbReference type="Pfam" id="PF20152"/>
    </source>
</evidence>
<keyword evidence="2" id="KW-1133">Transmembrane helix</keyword>
<evidence type="ECO:0000256" key="2">
    <source>
        <dbReference type="SAM" id="Phobius"/>
    </source>
</evidence>
<dbReference type="Proteomes" id="UP000054477">
    <property type="component" value="Unassembled WGS sequence"/>
</dbReference>
<accession>A0A0C9WVV9</accession>
<dbReference type="OrthoDB" id="3223377at2759"/>
<reference evidence="4 5" key="1">
    <citation type="submission" date="2014-04" db="EMBL/GenBank/DDBJ databases">
        <authorList>
            <consortium name="DOE Joint Genome Institute"/>
            <person name="Kuo A."/>
            <person name="Kohler A."/>
            <person name="Nagy L.G."/>
            <person name="Floudas D."/>
            <person name="Copeland A."/>
            <person name="Barry K.W."/>
            <person name="Cichocki N."/>
            <person name="Veneault-Fourrey C."/>
            <person name="LaButti K."/>
            <person name="Lindquist E.A."/>
            <person name="Lipzen A."/>
            <person name="Lundell T."/>
            <person name="Morin E."/>
            <person name="Murat C."/>
            <person name="Sun H."/>
            <person name="Tunlid A."/>
            <person name="Henrissat B."/>
            <person name="Grigoriev I.V."/>
            <person name="Hibbett D.S."/>
            <person name="Martin F."/>
            <person name="Nordberg H.P."/>
            <person name="Cantor M.N."/>
            <person name="Hua S.X."/>
        </authorList>
    </citation>
    <scope>NUCLEOTIDE SEQUENCE [LARGE SCALE GENOMIC DNA]</scope>
    <source>
        <strain evidence="4 5">LaAM-08-1</strain>
    </source>
</reference>
<proteinExistence type="predicted"/>
<organism evidence="4 5">
    <name type="scientific">Laccaria amethystina LaAM-08-1</name>
    <dbReference type="NCBI Taxonomy" id="1095629"/>
    <lineage>
        <taxon>Eukaryota</taxon>
        <taxon>Fungi</taxon>
        <taxon>Dikarya</taxon>
        <taxon>Basidiomycota</taxon>
        <taxon>Agaricomycotina</taxon>
        <taxon>Agaricomycetes</taxon>
        <taxon>Agaricomycetidae</taxon>
        <taxon>Agaricales</taxon>
        <taxon>Agaricineae</taxon>
        <taxon>Hydnangiaceae</taxon>
        <taxon>Laccaria</taxon>
    </lineage>
</organism>
<dbReference type="InterPro" id="IPR045339">
    <property type="entry name" value="DUF6534"/>
</dbReference>
<keyword evidence="2" id="KW-0472">Membrane</keyword>
<dbReference type="AlphaFoldDB" id="A0A0C9WVV9"/>